<dbReference type="InterPro" id="IPR002347">
    <property type="entry name" value="SDR_fam"/>
</dbReference>
<dbReference type="Proteomes" id="UP000191004">
    <property type="component" value="Unassembled WGS sequence"/>
</dbReference>
<proteinExistence type="inferred from homology"/>
<comment type="caution">
    <text evidence="4">The sequence shown here is derived from an EMBL/GenBank/DDBJ whole genome shotgun (WGS) entry which is preliminary data.</text>
</comment>
<organism evidence="4 5">
    <name type="scientific">Trichoderma guizhouense</name>
    <dbReference type="NCBI Taxonomy" id="1491466"/>
    <lineage>
        <taxon>Eukaryota</taxon>
        <taxon>Fungi</taxon>
        <taxon>Dikarya</taxon>
        <taxon>Ascomycota</taxon>
        <taxon>Pezizomycotina</taxon>
        <taxon>Sordariomycetes</taxon>
        <taxon>Hypocreomycetidae</taxon>
        <taxon>Hypocreales</taxon>
        <taxon>Hypocreaceae</taxon>
        <taxon>Trichoderma</taxon>
    </lineage>
</organism>
<accession>A0A1T3CWH7</accession>
<keyword evidence="2" id="KW-0560">Oxidoreductase</keyword>
<dbReference type="PANTHER" id="PTHR24320:SF283">
    <property type="entry name" value="RETINOL DEHYDROGENASE 11"/>
    <property type="match status" value="1"/>
</dbReference>
<protein>
    <submittedName>
        <fullName evidence="4">Short-chain dehydrogenase/reductase</fullName>
    </submittedName>
</protein>
<dbReference type="OrthoDB" id="191139at2759"/>
<dbReference type="PRINTS" id="PR00081">
    <property type="entry name" value="GDHRDH"/>
</dbReference>
<keyword evidence="5" id="KW-1185">Reference proteome</keyword>
<dbReference type="GO" id="GO:0016491">
    <property type="term" value="F:oxidoreductase activity"/>
    <property type="evidence" value="ECO:0007669"/>
    <property type="project" value="UniProtKB-KW"/>
</dbReference>
<dbReference type="PRINTS" id="PR00080">
    <property type="entry name" value="SDRFAMILY"/>
</dbReference>
<evidence type="ECO:0000256" key="2">
    <source>
        <dbReference type="ARBA" id="ARBA00023002"/>
    </source>
</evidence>
<dbReference type="Gene3D" id="3.40.50.720">
    <property type="entry name" value="NAD(P)-binding Rossmann-like Domain"/>
    <property type="match status" value="1"/>
</dbReference>
<dbReference type="SUPFAM" id="SSF51735">
    <property type="entry name" value="NAD(P)-binding Rossmann-fold domains"/>
    <property type="match status" value="1"/>
</dbReference>
<comment type="similarity">
    <text evidence="1 3">Belongs to the short-chain dehydrogenases/reductases (SDR) family.</text>
</comment>
<evidence type="ECO:0000313" key="5">
    <source>
        <dbReference type="Proteomes" id="UP000191004"/>
    </source>
</evidence>
<gene>
    <name evidence="4" type="ORF">A0O28_0076590</name>
</gene>
<evidence type="ECO:0000313" key="4">
    <source>
        <dbReference type="EMBL" id="OPB45449.1"/>
    </source>
</evidence>
<sequence>MVREYNADTTADDLLQDLSGEIKGKVILITGVSQGTLGGVFVEYVAKAAPARLILAGRSLAKVQITADALKAAHPDIDIRTLQIDLASLAAVREAAATVNSWQDVPHIDVLVNNAGIMAVPYSTTVDGFELQLANNHLGPFLFTNLTMDKILASKAPRVVNIASTGHRLHPIRWFDYNFRDGETYNCWHAYGQSKTANMLMAISLAEKLGSRGLTAFSLHPGTVKTQLSAHIDFSVEWPEMVAADRMLGNSEGWRDDFKFKTLEGGVTTHIYAAFEPSLKEHNGVYLEDAHIADPYVQTVKPWGTSKVEADRLWKLSEKLVGQEFSY</sequence>
<dbReference type="InterPro" id="IPR036291">
    <property type="entry name" value="NAD(P)-bd_dom_sf"/>
</dbReference>
<evidence type="ECO:0000256" key="1">
    <source>
        <dbReference type="ARBA" id="ARBA00006484"/>
    </source>
</evidence>
<dbReference type="PANTHER" id="PTHR24320">
    <property type="entry name" value="RETINOL DEHYDROGENASE"/>
    <property type="match status" value="1"/>
</dbReference>
<dbReference type="Pfam" id="PF00106">
    <property type="entry name" value="adh_short"/>
    <property type="match status" value="1"/>
</dbReference>
<dbReference type="EMBL" id="LVVK01000005">
    <property type="protein sequence ID" value="OPB45449.1"/>
    <property type="molecule type" value="Genomic_DNA"/>
</dbReference>
<evidence type="ECO:0000256" key="3">
    <source>
        <dbReference type="RuleBase" id="RU000363"/>
    </source>
</evidence>
<reference evidence="4 5" key="1">
    <citation type="submission" date="2016-04" db="EMBL/GenBank/DDBJ databases">
        <title>Multiple horizontal gene transfer events from other fungi enriched the ability of the initially mycotrophic fungus Trichoderma (Ascomycota) to feed on dead plant biomass.</title>
        <authorList>
            <person name="Atanasova L."/>
            <person name="Chenthamara K."/>
            <person name="Zhang J."/>
            <person name="Grujic M."/>
            <person name="Henrissat B."/>
            <person name="Kuo A."/>
            <person name="Aertz A."/>
            <person name="Salamov A."/>
            <person name="Lipzen A."/>
            <person name="Labutti K."/>
            <person name="Barry K."/>
            <person name="Miao Y."/>
            <person name="Rahimi M.J."/>
            <person name="Shen Q."/>
            <person name="Grigoriev I.V."/>
            <person name="Kubicek C.P."/>
            <person name="Druzhinina I.S."/>
        </authorList>
    </citation>
    <scope>NUCLEOTIDE SEQUENCE [LARGE SCALE GENOMIC DNA]</scope>
    <source>
        <strain evidence="4 5">NJAU 4742</strain>
    </source>
</reference>
<name>A0A1T3CWH7_9HYPO</name>
<dbReference type="AlphaFoldDB" id="A0A1T3CWH7"/>